<name>A0A367LED0_9HYPO</name>
<dbReference type="CDD" id="cd05120">
    <property type="entry name" value="APH_ChoK_like"/>
    <property type="match status" value="1"/>
</dbReference>
<dbReference type="PANTHER" id="PTHR21310">
    <property type="entry name" value="AMINOGLYCOSIDE PHOSPHOTRANSFERASE-RELATED-RELATED"/>
    <property type="match status" value="1"/>
</dbReference>
<feature type="domain" description="Aminoglycoside phosphotransferase" evidence="1">
    <location>
        <begin position="78"/>
        <end position="221"/>
    </location>
</feature>
<dbReference type="Proteomes" id="UP000253664">
    <property type="component" value="Unassembled WGS sequence"/>
</dbReference>
<dbReference type="OrthoDB" id="2906425at2759"/>
<protein>
    <recommendedName>
        <fullName evidence="1">Aminoglycoside phosphotransferase domain-containing protein</fullName>
    </recommendedName>
</protein>
<reference evidence="2 3" key="1">
    <citation type="journal article" date="2015" name="BMC Genomics">
        <title>Insights from the genome of Ophiocordyceps polyrhachis-furcata to pathogenicity and host specificity in insect fungi.</title>
        <authorList>
            <person name="Wichadakul D."/>
            <person name="Kobmoo N."/>
            <person name="Ingsriswang S."/>
            <person name="Tangphatsornruang S."/>
            <person name="Chantasingh D."/>
            <person name="Luangsa-ard J.J."/>
            <person name="Eurwilaichitr L."/>
        </authorList>
    </citation>
    <scope>NUCLEOTIDE SEQUENCE [LARGE SCALE GENOMIC DNA]</scope>
    <source>
        <strain evidence="2 3">BCC 54312</strain>
    </source>
</reference>
<dbReference type="Pfam" id="PF01636">
    <property type="entry name" value="APH"/>
    <property type="match status" value="1"/>
</dbReference>
<gene>
    <name evidence="2" type="ORF">L249_0726</name>
</gene>
<dbReference type="InterPro" id="IPR002575">
    <property type="entry name" value="Aminoglycoside_PTrfase"/>
</dbReference>
<evidence type="ECO:0000259" key="1">
    <source>
        <dbReference type="Pfam" id="PF01636"/>
    </source>
</evidence>
<dbReference type="InterPro" id="IPR051678">
    <property type="entry name" value="AGP_Transferase"/>
</dbReference>
<comment type="caution">
    <text evidence="2">The sequence shown here is derived from an EMBL/GenBank/DDBJ whole genome shotgun (WGS) entry which is preliminary data.</text>
</comment>
<dbReference type="PANTHER" id="PTHR21310:SF48">
    <property type="entry name" value="AMINOGLYCOSIDE PHOSPHOTRANSFERASE DOMAIN-CONTAINING PROTEIN"/>
    <property type="match status" value="1"/>
</dbReference>
<dbReference type="EMBL" id="LKCN02000007">
    <property type="protein sequence ID" value="RCI12783.1"/>
    <property type="molecule type" value="Genomic_DNA"/>
</dbReference>
<dbReference type="InterPro" id="IPR011009">
    <property type="entry name" value="Kinase-like_dom_sf"/>
</dbReference>
<dbReference type="SUPFAM" id="SSF56112">
    <property type="entry name" value="Protein kinase-like (PK-like)"/>
    <property type="match status" value="1"/>
</dbReference>
<proteinExistence type="predicted"/>
<keyword evidence="3" id="KW-1185">Reference proteome</keyword>
<dbReference type="Gene3D" id="3.90.1200.10">
    <property type="match status" value="1"/>
</dbReference>
<sequence>MVKSSLLISGPIQFDSTFTPVCYEIGVAPEMADRPIKLWTNHEREYHIYPDRFYKRSLRPSEYQLDVRGDPYVPPLGYQRLQNEAACLKFIRANTNIPVPEVLEAYDDNGSFVLITQRLFGVPMSQLPLDSQAIVVKEVERHLQSLRTLRSNRTGGPSGILCPPPRATQYFPGDTAWSAADVPGPGFNLVFCHCDLSQSNIIVHPLTLKIEGIIDWEYGGYWPDFFETQYFRDPRPSGAQFRNHSENARLEDSFVLKHVK</sequence>
<accession>A0A367LED0</accession>
<organism evidence="2 3">
    <name type="scientific">Ophiocordyceps polyrhachis-furcata BCC 54312</name>
    <dbReference type="NCBI Taxonomy" id="1330021"/>
    <lineage>
        <taxon>Eukaryota</taxon>
        <taxon>Fungi</taxon>
        <taxon>Dikarya</taxon>
        <taxon>Ascomycota</taxon>
        <taxon>Pezizomycotina</taxon>
        <taxon>Sordariomycetes</taxon>
        <taxon>Hypocreomycetidae</taxon>
        <taxon>Hypocreales</taxon>
        <taxon>Ophiocordycipitaceae</taxon>
        <taxon>Ophiocordyceps</taxon>
    </lineage>
</organism>
<dbReference type="AlphaFoldDB" id="A0A367LED0"/>
<evidence type="ECO:0000313" key="3">
    <source>
        <dbReference type="Proteomes" id="UP000253664"/>
    </source>
</evidence>
<evidence type="ECO:0000313" key="2">
    <source>
        <dbReference type="EMBL" id="RCI12783.1"/>
    </source>
</evidence>
<dbReference type="STRING" id="1330021.A0A367LED0"/>